<keyword evidence="8" id="KW-0325">Glycoprotein</keyword>
<dbReference type="FunFam" id="3.10.250.10:FF:000016">
    <property type="entry name" value="Scavenger receptor cysteine-rich protein type 12"/>
    <property type="match status" value="1"/>
</dbReference>
<dbReference type="Gene3D" id="2.130.10.30">
    <property type="entry name" value="Regulator of chromosome condensation 1/beta-lactamase-inhibitor protein II"/>
    <property type="match status" value="2"/>
</dbReference>
<dbReference type="SUPFAM" id="SSF56487">
    <property type="entry name" value="SRCR-like"/>
    <property type="match status" value="2"/>
</dbReference>
<feature type="repeat" description="RCC1" evidence="9">
    <location>
        <begin position="594"/>
        <end position="654"/>
    </location>
</feature>
<dbReference type="PANTHER" id="PTHR48071">
    <property type="entry name" value="SRCR DOMAIN-CONTAINING PROTEIN"/>
    <property type="match status" value="1"/>
</dbReference>
<evidence type="ECO:0000256" key="11">
    <source>
        <dbReference type="SAM" id="SignalP"/>
    </source>
</evidence>
<evidence type="ECO:0000259" key="12">
    <source>
        <dbReference type="PROSITE" id="PS50287"/>
    </source>
</evidence>
<keyword evidence="6" id="KW-0472">Membrane</keyword>
<dbReference type="EMBL" id="BNCP01000044">
    <property type="protein sequence ID" value="GIL88387.1"/>
    <property type="molecule type" value="Genomic_DNA"/>
</dbReference>
<comment type="subcellular location">
    <subcellularLocation>
        <location evidence="1">Membrane</location>
        <topology evidence="1">Single-pass membrane protein</topology>
    </subcellularLocation>
</comment>
<reference evidence="13" key="1">
    <citation type="journal article" date="2021" name="Proc. Natl. Acad. Sci. U.S.A.">
        <title>Three genomes in the algal genus Volvox reveal the fate of a haploid sex-determining region after a transition to homothallism.</title>
        <authorList>
            <person name="Yamamoto K."/>
            <person name="Hamaji T."/>
            <person name="Kawai-Toyooka H."/>
            <person name="Matsuzaki R."/>
            <person name="Takahashi F."/>
            <person name="Nishimura Y."/>
            <person name="Kawachi M."/>
            <person name="Noguchi H."/>
            <person name="Minakuchi Y."/>
            <person name="Umen J.G."/>
            <person name="Toyoda A."/>
            <person name="Nozaki H."/>
        </authorList>
    </citation>
    <scope>NUCLEOTIDE SEQUENCE</scope>
    <source>
        <strain evidence="14">NIES-3785</strain>
        <strain evidence="13">NIES-3786</strain>
    </source>
</reference>
<keyword evidence="4" id="KW-0677">Repeat</keyword>
<dbReference type="EMBL" id="BNCQ01000039">
    <property type="protein sequence ID" value="GIM11545.1"/>
    <property type="molecule type" value="Genomic_DNA"/>
</dbReference>
<feature type="region of interest" description="Disordered" evidence="10">
    <location>
        <begin position="58"/>
        <end position="90"/>
    </location>
</feature>
<feature type="repeat" description="RCC1" evidence="9">
    <location>
        <begin position="717"/>
        <end position="776"/>
    </location>
</feature>
<evidence type="ECO:0000256" key="4">
    <source>
        <dbReference type="ARBA" id="ARBA00022737"/>
    </source>
</evidence>
<dbReference type="PROSITE" id="PS00420">
    <property type="entry name" value="SRCR_1"/>
    <property type="match status" value="2"/>
</dbReference>
<proteinExistence type="predicted"/>
<dbReference type="Proteomes" id="UP000747110">
    <property type="component" value="Unassembled WGS sequence"/>
</dbReference>
<dbReference type="AlphaFoldDB" id="A0A8J4CVB7"/>
<organism evidence="13 15">
    <name type="scientific">Volvox reticuliferus</name>
    <dbReference type="NCBI Taxonomy" id="1737510"/>
    <lineage>
        <taxon>Eukaryota</taxon>
        <taxon>Viridiplantae</taxon>
        <taxon>Chlorophyta</taxon>
        <taxon>core chlorophytes</taxon>
        <taxon>Chlorophyceae</taxon>
        <taxon>CS clade</taxon>
        <taxon>Chlamydomonadales</taxon>
        <taxon>Volvocaceae</taxon>
        <taxon>Volvox</taxon>
    </lineage>
</organism>
<dbReference type="GO" id="GO:0016020">
    <property type="term" value="C:membrane"/>
    <property type="evidence" value="ECO:0007669"/>
    <property type="project" value="UniProtKB-SubCell"/>
</dbReference>
<evidence type="ECO:0000256" key="9">
    <source>
        <dbReference type="PROSITE-ProRule" id="PRU00235"/>
    </source>
</evidence>
<feature type="domain" description="SRCR" evidence="12">
    <location>
        <begin position="94"/>
        <end position="200"/>
    </location>
</feature>
<evidence type="ECO:0000256" key="3">
    <source>
        <dbReference type="ARBA" id="ARBA00022729"/>
    </source>
</evidence>
<keyword evidence="3 11" id="KW-0732">Signal</keyword>
<sequence>MQMIAWQARASGPGWPIHTKALVLLLIVFLGANRACGQYERYDADRLFDLALNAVSPPSDDARWAQPPGDWQQRGGSPPPPSPDPENMNEQYDLRLTNGSWAGEGVLEVFDGNGWGTVCAEGFTDTEAVVACRDLGYLSGAVVDPHPWGEGTGRVALDRVDCRFRLDNVRSPPETFSQCYGGILGWGYCNSAADVGIRCYGSDGPTLPPLPPSPPPPRPPTPSTWVNLALNRPAYASSASWGRDSGYKCGKICGPNLATDGNAKPPSQYRSAQYDDFQPWLAIDLGAPATVHRMVVFSNLLYEASDSVEIRVGNVSVINHTGNAQVLLSQNRLVWSQKYGKFFKPFFSRQLQFLVEPPVVGRWVAVHKVVDVSREIDPTMVVEEVQVFGVPSVPAAPPKRFQLRLVGGTAANSGRLEMYSGSQWGTICDRTFDDVAATVACKELGYKSGLAIAGWGAGTGPVLQTDIRCNASIHKWLSQCDSGGNISAHLCWHRKDVGVICKDTPPTSQESSAFVPVSIFAGASHTCATSADGKMKCFGQNREGQLGLGDYLERGGRPEHMGPLLPSVKLGPRLTVAAVAGGLAHTCAVLQPGGVVKCWGRNLEGQLGLPGNTQALGDGLGEMGSDLPAVDLGPGLTATHITAGMYHTCVLLQPGGIIKCWGYNGNGQLGLGDMEWRGDQAGEMGAALPAVDLGPGLTATDIAAGSNHNCALLQPGGIVKCWGYNNYGQLGLGDVIDRGGVPGHMGAALPAVDLGRGFEATGVACGGRFSCAVSKPLGIVKCWGENLFGQLGQADIFSRGDQPGEMGRQLKPISLGKGYVPTAITAGIYHACALLQPGGVIKCWGDNDAGATGLEETRIIGDQAREMGDFLNPVNVGSGLNATALTAGFFHTCALLQPGNLVKCWGLNSNSYAGVLGAGDTRNRGAAKNTMGDNLPPVRL</sequence>
<evidence type="ECO:0000256" key="5">
    <source>
        <dbReference type="ARBA" id="ARBA00022989"/>
    </source>
</evidence>
<evidence type="ECO:0000256" key="8">
    <source>
        <dbReference type="ARBA" id="ARBA00023180"/>
    </source>
</evidence>
<keyword evidence="5" id="KW-1133">Transmembrane helix</keyword>
<gene>
    <name evidence="13" type="ORF">Vretifemale_16357</name>
    <name evidence="14" type="ORF">Vretimale_15034</name>
</gene>
<evidence type="ECO:0000256" key="7">
    <source>
        <dbReference type="ARBA" id="ARBA00023157"/>
    </source>
</evidence>
<dbReference type="PROSITE" id="PS50287">
    <property type="entry name" value="SRCR_2"/>
    <property type="match status" value="2"/>
</dbReference>
<evidence type="ECO:0000313" key="14">
    <source>
        <dbReference type="EMBL" id="GIM11545.1"/>
    </source>
</evidence>
<dbReference type="Pfam" id="PF13540">
    <property type="entry name" value="RCC1_2"/>
    <property type="match status" value="4"/>
</dbReference>
<dbReference type="Gene3D" id="3.10.250.10">
    <property type="entry name" value="SRCR-like domain"/>
    <property type="match status" value="2"/>
</dbReference>
<evidence type="ECO:0000256" key="6">
    <source>
        <dbReference type="ARBA" id="ARBA00023136"/>
    </source>
</evidence>
<comment type="caution">
    <text evidence="13">The sequence shown here is derived from an EMBL/GenBank/DDBJ whole genome shotgun (WGS) entry which is preliminary data.</text>
</comment>
<keyword evidence="2" id="KW-0812">Transmembrane</keyword>
<evidence type="ECO:0000256" key="1">
    <source>
        <dbReference type="ARBA" id="ARBA00004167"/>
    </source>
</evidence>
<dbReference type="InterPro" id="IPR001190">
    <property type="entry name" value="SRCR"/>
</dbReference>
<dbReference type="SUPFAM" id="SSF50985">
    <property type="entry name" value="RCC1/BLIP-II"/>
    <property type="match status" value="2"/>
</dbReference>
<feature type="domain" description="SRCR" evidence="12">
    <location>
        <begin position="403"/>
        <end position="502"/>
    </location>
</feature>
<keyword evidence="15" id="KW-1185">Reference proteome</keyword>
<name>A0A8J4CVB7_9CHLO</name>
<dbReference type="Gene3D" id="2.60.120.260">
    <property type="entry name" value="Galactose-binding domain-like"/>
    <property type="match status" value="1"/>
</dbReference>
<dbReference type="InterPro" id="IPR008979">
    <property type="entry name" value="Galactose-bd-like_sf"/>
</dbReference>
<accession>A0A8J4CVB7</accession>
<dbReference type="Proteomes" id="UP000722791">
    <property type="component" value="Unassembled WGS sequence"/>
</dbReference>
<dbReference type="SMART" id="SM00202">
    <property type="entry name" value="SR"/>
    <property type="match status" value="2"/>
</dbReference>
<evidence type="ECO:0000313" key="13">
    <source>
        <dbReference type="EMBL" id="GIL88387.1"/>
    </source>
</evidence>
<evidence type="ECO:0000256" key="2">
    <source>
        <dbReference type="ARBA" id="ARBA00022692"/>
    </source>
</evidence>
<dbReference type="SUPFAM" id="SSF49785">
    <property type="entry name" value="Galactose-binding domain-like"/>
    <property type="match status" value="1"/>
</dbReference>
<dbReference type="PANTHER" id="PTHR48071:SF18">
    <property type="entry name" value="DELETED IN MALIGNANT BRAIN TUMORS 1 PROTEIN-RELATED"/>
    <property type="match status" value="1"/>
</dbReference>
<protein>
    <recommendedName>
        <fullName evidence="12">SRCR domain-containing protein</fullName>
    </recommendedName>
</protein>
<dbReference type="Pfam" id="PF00530">
    <property type="entry name" value="SRCR"/>
    <property type="match status" value="2"/>
</dbReference>
<dbReference type="PRINTS" id="PR00258">
    <property type="entry name" value="SPERACTRCPTR"/>
</dbReference>
<evidence type="ECO:0000256" key="10">
    <source>
        <dbReference type="SAM" id="MobiDB-lite"/>
    </source>
</evidence>
<dbReference type="PROSITE" id="PS50012">
    <property type="entry name" value="RCC1_3"/>
    <property type="match status" value="4"/>
</dbReference>
<feature type="chain" id="PRO_5036271565" description="SRCR domain-containing protein" evidence="11">
    <location>
        <begin position="38"/>
        <end position="940"/>
    </location>
</feature>
<dbReference type="OrthoDB" id="538768at2759"/>
<feature type="repeat" description="RCC1" evidence="9">
    <location>
        <begin position="533"/>
        <end position="592"/>
    </location>
</feature>
<dbReference type="InterPro" id="IPR000408">
    <property type="entry name" value="Reg_chr_condens"/>
</dbReference>
<feature type="repeat" description="RCC1" evidence="9">
    <location>
        <begin position="656"/>
        <end position="715"/>
    </location>
</feature>
<dbReference type="InterPro" id="IPR009091">
    <property type="entry name" value="RCC1/BLIP-II"/>
</dbReference>
<feature type="signal peptide" evidence="11">
    <location>
        <begin position="1"/>
        <end position="37"/>
    </location>
</feature>
<evidence type="ECO:0000313" key="15">
    <source>
        <dbReference type="Proteomes" id="UP000747110"/>
    </source>
</evidence>
<dbReference type="InterPro" id="IPR036772">
    <property type="entry name" value="SRCR-like_dom_sf"/>
</dbReference>
<keyword evidence="7" id="KW-1015">Disulfide bond</keyword>